<evidence type="ECO:0000256" key="1">
    <source>
        <dbReference type="ARBA" id="ARBA00004325"/>
    </source>
</evidence>
<feature type="region of interest" description="Disordered" evidence="10">
    <location>
        <begin position="322"/>
        <end position="378"/>
    </location>
</feature>
<dbReference type="GO" id="GO:0008270">
    <property type="term" value="F:zinc ion binding"/>
    <property type="evidence" value="ECO:0007669"/>
    <property type="project" value="TreeGrafter"/>
</dbReference>
<evidence type="ECO:0000256" key="3">
    <source>
        <dbReference type="ARBA" id="ARBA00022741"/>
    </source>
</evidence>
<dbReference type="GO" id="GO:0007005">
    <property type="term" value="P:mitochondrion organization"/>
    <property type="evidence" value="ECO:0007669"/>
    <property type="project" value="TreeGrafter"/>
</dbReference>
<dbReference type="GO" id="GO:0005524">
    <property type="term" value="F:ATP binding"/>
    <property type="evidence" value="ECO:0007669"/>
    <property type="project" value="UniProtKB-KW"/>
</dbReference>
<proteinExistence type="inferred from homology"/>
<evidence type="ECO:0000256" key="10">
    <source>
        <dbReference type="SAM" id="MobiDB-lite"/>
    </source>
</evidence>
<comment type="similarity">
    <text evidence="2">Belongs to the AAA ATPase family.</text>
</comment>
<dbReference type="InterPro" id="IPR021911">
    <property type="entry name" value="ATAD3_N"/>
</dbReference>
<keyword evidence="6 9" id="KW-0175">Coiled coil</keyword>
<dbReference type="GO" id="GO:0031966">
    <property type="term" value="C:mitochondrial membrane"/>
    <property type="evidence" value="ECO:0007669"/>
    <property type="project" value="UniProtKB-SubCell"/>
</dbReference>
<evidence type="ECO:0000313" key="12">
    <source>
        <dbReference type="EMBL" id="KAF6505820.1"/>
    </source>
</evidence>
<evidence type="ECO:0000256" key="2">
    <source>
        <dbReference type="ARBA" id="ARBA00006914"/>
    </source>
</evidence>
<accession>A0A7J8KAE7</accession>
<feature type="compositionally biased region" description="Basic and acidic residues" evidence="10">
    <location>
        <begin position="31"/>
        <end position="47"/>
    </location>
</feature>
<organism evidence="12 13">
    <name type="scientific">Rousettus aegyptiacus</name>
    <name type="common">Egyptian fruit bat</name>
    <name type="synonym">Pteropus aegyptiacus</name>
    <dbReference type="NCBI Taxonomy" id="9407"/>
    <lineage>
        <taxon>Eukaryota</taxon>
        <taxon>Metazoa</taxon>
        <taxon>Chordata</taxon>
        <taxon>Craniata</taxon>
        <taxon>Vertebrata</taxon>
        <taxon>Euteleostomi</taxon>
        <taxon>Mammalia</taxon>
        <taxon>Eutheria</taxon>
        <taxon>Laurasiatheria</taxon>
        <taxon>Chiroptera</taxon>
        <taxon>Yinpterochiroptera</taxon>
        <taxon>Pteropodoidea</taxon>
        <taxon>Pteropodidae</taxon>
        <taxon>Rousettinae</taxon>
        <taxon>Rousettus</taxon>
    </lineage>
</organism>
<keyword evidence="13" id="KW-1185">Reference proteome</keyword>
<feature type="domain" description="ATPase family AAA" evidence="11">
    <location>
        <begin position="36"/>
        <end position="252"/>
    </location>
</feature>
<dbReference type="AlphaFoldDB" id="A0A7J8KAE7"/>
<evidence type="ECO:0000256" key="6">
    <source>
        <dbReference type="ARBA" id="ARBA00023054"/>
    </source>
</evidence>
<dbReference type="PANTHER" id="PTHR23075:SF0">
    <property type="entry name" value="ATPASE FAMILY AAA DOMAIN-CONTAINING PROTEIN 3"/>
    <property type="match status" value="1"/>
</dbReference>
<dbReference type="Proteomes" id="UP000593571">
    <property type="component" value="Unassembled WGS sequence"/>
</dbReference>
<protein>
    <recommendedName>
        <fullName evidence="11">ATPase family AAA domain-containing protein</fullName>
    </recommendedName>
</protein>
<evidence type="ECO:0000256" key="5">
    <source>
        <dbReference type="ARBA" id="ARBA00022840"/>
    </source>
</evidence>
<evidence type="ECO:0000256" key="9">
    <source>
        <dbReference type="SAM" id="Coils"/>
    </source>
</evidence>
<name>A0A7J8KAE7_ROUAE</name>
<evidence type="ECO:0000259" key="11">
    <source>
        <dbReference type="Pfam" id="PF12037"/>
    </source>
</evidence>
<evidence type="ECO:0000256" key="7">
    <source>
        <dbReference type="ARBA" id="ARBA00023128"/>
    </source>
</evidence>
<dbReference type="Pfam" id="PF12037">
    <property type="entry name" value="ATAD3_N"/>
    <property type="match status" value="1"/>
</dbReference>
<feature type="region of interest" description="Disordered" evidence="10">
    <location>
        <begin position="273"/>
        <end position="293"/>
    </location>
</feature>
<keyword evidence="8" id="KW-0472">Membrane</keyword>
<keyword evidence="7" id="KW-0496">Mitochondrion</keyword>
<reference evidence="12 13" key="1">
    <citation type="journal article" date="2020" name="Nature">
        <title>Six reference-quality genomes reveal evolution of bat adaptations.</title>
        <authorList>
            <person name="Jebb D."/>
            <person name="Huang Z."/>
            <person name="Pippel M."/>
            <person name="Hughes G.M."/>
            <person name="Lavrichenko K."/>
            <person name="Devanna P."/>
            <person name="Winkler S."/>
            <person name="Jermiin L.S."/>
            <person name="Skirmuntt E.C."/>
            <person name="Katzourakis A."/>
            <person name="Burkitt-Gray L."/>
            <person name="Ray D.A."/>
            <person name="Sullivan K.A.M."/>
            <person name="Roscito J.G."/>
            <person name="Kirilenko B.M."/>
            <person name="Davalos L.M."/>
            <person name="Corthals A.P."/>
            <person name="Power M.L."/>
            <person name="Jones G."/>
            <person name="Ransome R.D."/>
            <person name="Dechmann D.K.N."/>
            <person name="Locatelli A.G."/>
            <person name="Puechmaille S.J."/>
            <person name="Fedrigo O."/>
            <person name="Jarvis E.D."/>
            <person name="Hiller M."/>
            <person name="Vernes S.C."/>
            <person name="Myers E.W."/>
            <person name="Teeling E.C."/>
        </authorList>
    </citation>
    <scope>NUCLEOTIDE SEQUENCE [LARGE SCALE GENOMIC DNA]</scope>
    <source>
        <strain evidence="12">MRouAeg1</strain>
        <tissue evidence="12">Muscle</tissue>
    </source>
</reference>
<evidence type="ECO:0000256" key="8">
    <source>
        <dbReference type="ARBA" id="ARBA00023136"/>
    </source>
</evidence>
<gene>
    <name evidence="12" type="ORF">HJG63_007715</name>
</gene>
<sequence>MSWLFGIKGSKGEGTGPPLSLPPVQPGAEGGGDRGAGDRPAPKDKWSNFDPTGLERAAKAARELEHSRHAKEALSLAQMQEQTLQLEQHSKLKEYEAAVEQLKSEQIRVQAEERRKTLSEETRQHQARAQYQDKLARQRYEDQLKQQQLLNEENLRKQEASVQKQEAMRRATVEREMELRHKNEMLRVEAEARARAKAERENADIIREQIRLKAAEHRQTILESIRTAGTLFGEGFRAFVTDWDKVTATVSTTATTPARFVAGGARVQAQRWLHTPSPVKTGRGGAPGSGHLDAQCRSAASVEGRQGPQRGGESFAFRRLGKVDTGPEESGPAEGPSARGAVLCPGSARRASWSPHAPSPRLRCHSTSSGLSPACRPL</sequence>
<keyword evidence="3" id="KW-0547">Nucleotide-binding</keyword>
<evidence type="ECO:0000256" key="4">
    <source>
        <dbReference type="ARBA" id="ARBA00022792"/>
    </source>
</evidence>
<keyword evidence="4" id="KW-0999">Mitochondrion inner membrane</keyword>
<dbReference type="EMBL" id="JACASE010000001">
    <property type="protein sequence ID" value="KAF6505820.1"/>
    <property type="molecule type" value="Genomic_DNA"/>
</dbReference>
<dbReference type="PANTHER" id="PTHR23075">
    <property type="entry name" value="PUTATIVE ATP-ASE"/>
    <property type="match status" value="1"/>
</dbReference>
<keyword evidence="5" id="KW-0067">ATP-binding</keyword>
<feature type="coiled-coil region" evidence="9">
    <location>
        <begin position="85"/>
        <end position="218"/>
    </location>
</feature>
<feature type="region of interest" description="Disordered" evidence="10">
    <location>
        <begin position="1"/>
        <end position="53"/>
    </location>
</feature>
<comment type="caution">
    <text evidence="12">The sequence shown here is derived from an EMBL/GenBank/DDBJ whole genome shotgun (WGS) entry which is preliminary data.</text>
</comment>
<evidence type="ECO:0000313" key="13">
    <source>
        <dbReference type="Proteomes" id="UP000593571"/>
    </source>
</evidence>
<comment type="subcellular location">
    <subcellularLocation>
        <location evidence="1">Mitochondrion membrane</location>
    </subcellularLocation>
</comment>